<feature type="region of interest" description="Disordered" evidence="1">
    <location>
        <begin position="97"/>
        <end position="154"/>
    </location>
</feature>
<comment type="caution">
    <text evidence="2">The sequence shown here is derived from an EMBL/GenBank/DDBJ whole genome shotgun (WGS) entry which is preliminary data.</text>
</comment>
<keyword evidence="3" id="KW-1185">Reference proteome</keyword>
<sequence>MPRTRHISYLSTTDSRLQARALRRIPRWISICGSSFDASTACASQHACRPGQFPISQHIHFAPQPFLPPTTLLPSTTFLSFTSLFHFWCTATRHPAPAPRSLNPTARRETQPSGNDTRAARTSCTAMLQSQQRPQWFNPSLFAGRWTRQQSTGK</sequence>
<feature type="compositionally biased region" description="Polar residues" evidence="1">
    <location>
        <begin position="111"/>
        <end position="138"/>
    </location>
</feature>
<accession>A0AAD7IZ10</accession>
<protein>
    <submittedName>
        <fullName evidence="2">Uncharacterized protein</fullName>
    </submittedName>
</protein>
<dbReference type="EMBL" id="JARKIB010000055">
    <property type="protein sequence ID" value="KAJ7753559.1"/>
    <property type="molecule type" value="Genomic_DNA"/>
</dbReference>
<name>A0AAD7IZ10_9AGAR</name>
<evidence type="ECO:0000313" key="2">
    <source>
        <dbReference type="EMBL" id="KAJ7753559.1"/>
    </source>
</evidence>
<dbReference type="Proteomes" id="UP001215598">
    <property type="component" value="Unassembled WGS sequence"/>
</dbReference>
<evidence type="ECO:0000313" key="3">
    <source>
        <dbReference type="Proteomes" id="UP001215598"/>
    </source>
</evidence>
<evidence type="ECO:0000256" key="1">
    <source>
        <dbReference type="SAM" id="MobiDB-lite"/>
    </source>
</evidence>
<proteinExistence type="predicted"/>
<gene>
    <name evidence="2" type="ORF">B0H16DRAFT_1544564</name>
</gene>
<dbReference type="AlphaFoldDB" id="A0AAD7IZ10"/>
<organism evidence="2 3">
    <name type="scientific">Mycena metata</name>
    <dbReference type="NCBI Taxonomy" id="1033252"/>
    <lineage>
        <taxon>Eukaryota</taxon>
        <taxon>Fungi</taxon>
        <taxon>Dikarya</taxon>
        <taxon>Basidiomycota</taxon>
        <taxon>Agaricomycotina</taxon>
        <taxon>Agaricomycetes</taxon>
        <taxon>Agaricomycetidae</taxon>
        <taxon>Agaricales</taxon>
        <taxon>Marasmiineae</taxon>
        <taxon>Mycenaceae</taxon>
        <taxon>Mycena</taxon>
    </lineage>
</organism>
<reference evidence="2" key="1">
    <citation type="submission" date="2023-03" db="EMBL/GenBank/DDBJ databases">
        <title>Massive genome expansion in bonnet fungi (Mycena s.s.) driven by repeated elements and novel gene families across ecological guilds.</title>
        <authorList>
            <consortium name="Lawrence Berkeley National Laboratory"/>
            <person name="Harder C.B."/>
            <person name="Miyauchi S."/>
            <person name="Viragh M."/>
            <person name="Kuo A."/>
            <person name="Thoen E."/>
            <person name="Andreopoulos B."/>
            <person name="Lu D."/>
            <person name="Skrede I."/>
            <person name="Drula E."/>
            <person name="Henrissat B."/>
            <person name="Morin E."/>
            <person name="Kohler A."/>
            <person name="Barry K."/>
            <person name="LaButti K."/>
            <person name="Morin E."/>
            <person name="Salamov A."/>
            <person name="Lipzen A."/>
            <person name="Mereny Z."/>
            <person name="Hegedus B."/>
            <person name="Baldrian P."/>
            <person name="Stursova M."/>
            <person name="Weitz H."/>
            <person name="Taylor A."/>
            <person name="Grigoriev I.V."/>
            <person name="Nagy L.G."/>
            <person name="Martin F."/>
            <person name="Kauserud H."/>
        </authorList>
    </citation>
    <scope>NUCLEOTIDE SEQUENCE</scope>
    <source>
        <strain evidence="2">CBHHK182m</strain>
    </source>
</reference>